<accession>A0A072THY8</accession>
<dbReference type="KEGG" id="mtr:25480202"/>
<keyword evidence="3" id="KW-0732">Signal</keyword>
<evidence type="ECO:0000256" key="3">
    <source>
        <dbReference type="SAM" id="SignalP"/>
    </source>
</evidence>
<dbReference type="HOGENOM" id="CLU_090145_3_0_1"/>
<dbReference type="SUPFAM" id="SSF50386">
    <property type="entry name" value="STI-like"/>
    <property type="match status" value="1"/>
</dbReference>
<dbReference type="MEROPS" id="I03.029"/>
<reference evidence="5" key="3">
    <citation type="submission" date="2015-06" db="UniProtKB">
        <authorList>
            <consortium name="EnsemblPlants"/>
        </authorList>
    </citation>
    <scope>IDENTIFICATION</scope>
    <source>
        <strain evidence="5">cv. Jemalong A17</strain>
    </source>
</reference>
<dbReference type="PANTHER" id="PTHR33107">
    <property type="entry name" value="KUNITZ TRYPSIN INHIBITOR 2"/>
    <property type="match status" value="1"/>
</dbReference>
<dbReference type="GO" id="GO:0004866">
    <property type="term" value="F:endopeptidase inhibitor activity"/>
    <property type="evidence" value="ECO:0007669"/>
    <property type="project" value="InterPro"/>
</dbReference>
<evidence type="ECO:0000256" key="1">
    <source>
        <dbReference type="ARBA" id="ARBA00004613"/>
    </source>
</evidence>
<dbReference type="EMBL" id="KL402809">
    <property type="protein sequence ID" value="KEH16836.1"/>
    <property type="molecule type" value="Genomic_DNA"/>
</dbReference>
<protein>
    <submittedName>
        <fullName evidence="4">Kunitz type trypsin inhibitor</fullName>
    </submittedName>
</protein>
<evidence type="ECO:0000313" key="6">
    <source>
        <dbReference type="Proteomes" id="UP000002051"/>
    </source>
</evidence>
<dbReference type="OrthoDB" id="1918435at2759"/>
<dbReference type="PANTHER" id="PTHR33107:SF31">
    <property type="entry name" value="KUNITZ TYPE TRYPSIN INHIBITOR 104"/>
    <property type="match status" value="1"/>
</dbReference>
<organism evidence="4 6">
    <name type="scientific">Medicago truncatula</name>
    <name type="common">Barrel medic</name>
    <name type="synonym">Medicago tribuloides</name>
    <dbReference type="NCBI Taxonomy" id="3880"/>
    <lineage>
        <taxon>Eukaryota</taxon>
        <taxon>Viridiplantae</taxon>
        <taxon>Streptophyta</taxon>
        <taxon>Embryophyta</taxon>
        <taxon>Tracheophyta</taxon>
        <taxon>Spermatophyta</taxon>
        <taxon>Magnoliopsida</taxon>
        <taxon>eudicotyledons</taxon>
        <taxon>Gunneridae</taxon>
        <taxon>Pentapetalae</taxon>
        <taxon>rosids</taxon>
        <taxon>fabids</taxon>
        <taxon>Fabales</taxon>
        <taxon>Fabaceae</taxon>
        <taxon>Papilionoideae</taxon>
        <taxon>50 kb inversion clade</taxon>
        <taxon>NPAAA clade</taxon>
        <taxon>Hologalegina</taxon>
        <taxon>IRL clade</taxon>
        <taxon>Trifolieae</taxon>
        <taxon>Medicago</taxon>
    </lineage>
</organism>
<gene>
    <name evidence="5" type="primary">25480202</name>
    <name evidence="4" type="ORF">MTR_0084s0030</name>
</gene>
<keyword evidence="6" id="KW-1185">Reference proteome</keyword>
<comment type="subcellular location">
    <subcellularLocation>
        <location evidence="1">Secreted</location>
    </subcellularLocation>
</comment>
<dbReference type="EnsemblPlants" id="KEH16836">
    <property type="protein sequence ID" value="KEH16836"/>
    <property type="gene ID" value="MTR_0084s0030"/>
</dbReference>
<reference evidence="4 6" key="2">
    <citation type="journal article" date="2014" name="BMC Genomics">
        <title>An improved genome release (version Mt4.0) for the model legume Medicago truncatula.</title>
        <authorList>
            <person name="Tang H."/>
            <person name="Krishnakumar V."/>
            <person name="Bidwell S."/>
            <person name="Rosen B."/>
            <person name="Chan A."/>
            <person name="Zhou S."/>
            <person name="Gentzbittel L."/>
            <person name="Childs K.L."/>
            <person name="Yandell M."/>
            <person name="Gundlach H."/>
            <person name="Mayer K.F."/>
            <person name="Schwartz D.C."/>
            <person name="Town C.D."/>
        </authorList>
    </citation>
    <scope>GENOME REANNOTATION</scope>
    <source>
        <strain evidence="4">A17</strain>
        <strain evidence="5 6">cv. Jemalong A17</strain>
    </source>
</reference>
<dbReference type="SMART" id="SM00452">
    <property type="entry name" value="STI"/>
    <property type="match status" value="1"/>
</dbReference>
<proteinExistence type="predicted"/>
<dbReference type="InterPro" id="IPR011065">
    <property type="entry name" value="Kunitz_inhibitor_STI-like_sf"/>
</dbReference>
<dbReference type="Proteomes" id="UP000002051">
    <property type="component" value="Unassembled WGS sequence"/>
</dbReference>
<name>A0A072THY8_MEDTR</name>
<dbReference type="InterPro" id="IPR002160">
    <property type="entry name" value="Prot_inh_Kunz-lg"/>
</dbReference>
<feature type="chain" id="PRO_5014498713" evidence="3">
    <location>
        <begin position="25"/>
        <end position="202"/>
    </location>
</feature>
<evidence type="ECO:0000313" key="5">
    <source>
        <dbReference type="EnsemblPlants" id="KEH16836"/>
    </source>
</evidence>
<dbReference type="Gene3D" id="2.80.10.50">
    <property type="match status" value="1"/>
</dbReference>
<sequence>MSTRSLTIFILAHVWLLMATKSLAQFVIDTSGEPVEDDEEYFIRPAITGNGGGFTFITGNGPCPLNVGLDNTEGTLGAPVKFIPFASHHDDFNVGLNRDLRVTFLTSTSCGNSRDWTLGEKDATSGRRLIVTGGDNGAGSQQGNFFRIVQTQTSGNYNIQWCPKEVCPSCNIQCGTVGVIRENGKILLALDGRALPVVFQKE</sequence>
<keyword evidence="2" id="KW-0964">Secreted</keyword>
<evidence type="ECO:0000256" key="2">
    <source>
        <dbReference type="ARBA" id="ARBA00022525"/>
    </source>
</evidence>
<dbReference type="GO" id="GO:0005576">
    <property type="term" value="C:extracellular region"/>
    <property type="evidence" value="ECO:0007669"/>
    <property type="project" value="UniProtKB-SubCell"/>
</dbReference>
<dbReference type="AlphaFoldDB" id="A0A072THY8"/>
<evidence type="ECO:0000313" key="4">
    <source>
        <dbReference type="EMBL" id="KEH16836.1"/>
    </source>
</evidence>
<dbReference type="CDD" id="cd23367">
    <property type="entry name" value="beta-trefoil_STI_KPI104-like"/>
    <property type="match status" value="1"/>
</dbReference>
<dbReference type="STRING" id="3880.A0A072THY8"/>
<dbReference type="Pfam" id="PF00197">
    <property type="entry name" value="Kunitz_legume"/>
    <property type="match status" value="1"/>
</dbReference>
<feature type="signal peptide" evidence="3">
    <location>
        <begin position="1"/>
        <end position="24"/>
    </location>
</feature>
<dbReference type="PRINTS" id="PR00291">
    <property type="entry name" value="KUNITZINHBTR"/>
</dbReference>
<reference evidence="4 6" key="1">
    <citation type="journal article" date="2011" name="Nature">
        <title>The Medicago genome provides insight into the evolution of rhizobial symbioses.</title>
        <authorList>
            <person name="Young N.D."/>
            <person name="Debelle F."/>
            <person name="Oldroyd G.E."/>
            <person name="Geurts R."/>
            <person name="Cannon S.B."/>
            <person name="Udvardi M.K."/>
            <person name="Benedito V.A."/>
            <person name="Mayer K.F."/>
            <person name="Gouzy J."/>
            <person name="Schoof H."/>
            <person name="Van de Peer Y."/>
            <person name="Proost S."/>
            <person name="Cook D.R."/>
            <person name="Meyers B.C."/>
            <person name="Spannagl M."/>
            <person name="Cheung F."/>
            <person name="De Mita S."/>
            <person name="Krishnakumar V."/>
            <person name="Gundlach H."/>
            <person name="Zhou S."/>
            <person name="Mudge J."/>
            <person name="Bharti A.K."/>
            <person name="Murray J.D."/>
            <person name="Naoumkina M.A."/>
            <person name="Rosen B."/>
            <person name="Silverstein K.A."/>
            <person name="Tang H."/>
            <person name="Rombauts S."/>
            <person name="Zhao P.X."/>
            <person name="Zhou P."/>
            <person name="Barbe V."/>
            <person name="Bardou P."/>
            <person name="Bechner M."/>
            <person name="Bellec A."/>
            <person name="Berger A."/>
            <person name="Berges H."/>
            <person name="Bidwell S."/>
            <person name="Bisseling T."/>
            <person name="Choisne N."/>
            <person name="Couloux A."/>
            <person name="Denny R."/>
            <person name="Deshpande S."/>
            <person name="Dai X."/>
            <person name="Doyle J.J."/>
            <person name="Dudez A.M."/>
            <person name="Farmer A.D."/>
            <person name="Fouteau S."/>
            <person name="Franken C."/>
            <person name="Gibelin C."/>
            <person name="Gish J."/>
            <person name="Goldstein S."/>
            <person name="Gonzalez A.J."/>
            <person name="Green P.J."/>
            <person name="Hallab A."/>
            <person name="Hartog M."/>
            <person name="Hua A."/>
            <person name="Humphray S.J."/>
            <person name="Jeong D.H."/>
            <person name="Jing Y."/>
            <person name="Jocker A."/>
            <person name="Kenton S.M."/>
            <person name="Kim D.J."/>
            <person name="Klee K."/>
            <person name="Lai H."/>
            <person name="Lang C."/>
            <person name="Lin S."/>
            <person name="Macmil S.L."/>
            <person name="Magdelenat G."/>
            <person name="Matthews L."/>
            <person name="McCorrison J."/>
            <person name="Monaghan E.L."/>
            <person name="Mun J.H."/>
            <person name="Najar F.Z."/>
            <person name="Nicholson C."/>
            <person name="Noirot C."/>
            <person name="O'Bleness M."/>
            <person name="Paule C.R."/>
            <person name="Poulain J."/>
            <person name="Prion F."/>
            <person name="Qin B."/>
            <person name="Qu C."/>
            <person name="Retzel E.F."/>
            <person name="Riddle C."/>
            <person name="Sallet E."/>
            <person name="Samain S."/>
            <person name="Samson N."/>
            <person name="Sanders I."/>
            <person name="Saurat O."/>
            <person name="Scarpelli C."/>
            <person name="Schiex T."/>
            <person name="Segurens B."/>
            <person name="Severin A.J."/>
            <person name="Sherrier D.J."/>
            <person name="Shi R."/>
            <person name="Sims S."/>
            <person name="Singer S.R."/>
            <person name="Sinharoy S."/>
            <person name="Sterck L."/>
            <person name="Viollet A."/>
            <person name="Wang B.B."/>
            <person name="Wang K."/>
            <person name="Wang M."/>
            <person name="Wang X."/>
            <person name="Warfsmann J."/>
            <person name="Weissenbach J."/>
            <person name="White D.D."/>
            <person name="White J.D."/>
            <person name="Wiley G.B."/>
            <person name="Wincker P."/>
            <person name="Xing Y."/>
            <person name="Yang L."/>
            <person name="Yao Z."/>
            <person name="Ying F."/>
            <person name="Zhai J."/>
            <person name="Zhou L."/>
            <person name="Zuber A."/>
            <person name="Denarie J."/>
            <person name="Dixon R.A."/>
            <person name="May G.D."/>
            <person name="Schwartz D.C."/>
            <person name="Rogers J."/>
            <person name="Quetier F."/>
            <person name="Town C.D."/>
            <person name="Roe B.A."/>
        </authorList>
    </citation>
    <scope>NUCLEOTIDE SEQUENCE [LARGE SCALE GENOMIC DNA]</scope>
    <source>
        <strain evidence="4">A17</strain>
        <strain evidence="5 6">cv. Jemalong A17</strain>
    </source>
</reference>